<keyword evidence="1" id="KW-0808">Transferase</keyword>
<evidence type="ECO:0000313" key="1">
    <source>
        <dbReference type="EMBL" id="KAI6092721.1"/>
    </source>
</evidence>
<proteinExistence type="predicted"/>
<sequence>MQQAHAEGSQKQGSRGVYMSVGGGTMEGRLDHRHHQGQRGGGGGVGPARASAGDDDAAAAPSSGTPREAVTNSEAANPGSSTGSHGAATVVAREQQQQQHISSSPAAEVQGTTATSPNSSAMAATAESYEQQHVHSVYESIASHFSSTRYKPWPFVASFLTSLAPGSVGLDVGCGNGKYLDVNRDVFIIASDRSANLTQLARDLKVTGAAGESGATRGSSSADVAGVADGLALPFGGPRRVDFAICIAVVHHLSTRERRVEGVRALLDCVAPETGKVLVYVWALEQGSSRRGWDEDTADQDQLVPWVLRQNKKKQKKEAGKRDGEGKEEGDAAGDTTYQRYYHLYRKGELEEDVVSAGGDVLDSGYEKDNWWVIATPKVEIPR</sequence>
<organism evidence="1 2">
    <name type="scientific">Hypoxylon rubiginosum</name>
    <dbReference type="NCBI Taxonomy" id="110542"/>
    <lineage>
        <taxon>Eukaryota</taxon>
        <taxon>Fungi</taxon>
        <taxon>Dikarya</taxon>
        <taxon>Ascomycota</taxon>
        <taxon>Pezizomycotina</taxon>
        <taxon>Sordariomycetes</taxon>
        <taxon>Xylariomycetidae</taxon>
        <taxon>Xylariales</taxon>
        <taxon>Hypoxylaceae</taxon>
        <taxon>Hypoxylon</taxon>
    </lineage>
</organism>
<dbReference type="Proteomes" id="UP001497680">
    <property type="component" value="Unassembled WGS sequence"/>
</dbReference>
<name>A0ACC0DJZ3_9PEZI</name>
<accession>A0ACC0DJZ3</accession>
<evidence type="ECO:0000313" key="2">
    <source>
        <dbReference type="Proteomes" id="UP001497680"/>
    </source>
</evidence>
<keyword evidence="2" id="KW-1185">Reference proteome</keyword>
<dbReference type="EMBL" id="MU394282">
    <property type="protein sequence ID" value="KAI6092721.1"/>
    <property type="molecule type" value="Genomic_DNA"/>
</dbReference>
<keyword evidence="1" id="KW-0489">Methyltransferase</keyword>
<comment type="caution">
    <text evidence="1">The sequence shown here is derived from an EMBL/GenBank/DDBJ whole genome shotgun (WGS) entry which is preliminary data.</text>
</comment>
<protein>
    <submittedName>
        <fullName evidence="1">S-adenosyl-L-methionine-dependent methyltransferase</fullName>
    </submittedName>
</protein>
<gene>
    <name evidence="1" type="ORF">F4821DRAFT_223116</name>
</gene>
<reference evidence="1 2" key="1">
    <citation type="journal article" date="2022" name="New Phytol.">
        <title>Ecological generalism drives hyperdiversity of secondary metabolite gene clusters in xylarialean endophytes.</title>
        <authorList>
            <person name="Franco M.E.E."/>
            <person name="Wisecaver J.H."/>
            <person name="Arnold A.E."/>
            <person name="Ju Y.M."/>
            <person name="Slot J.C."/>
            <person name="Ahrendt S."/>
            <person name="Moore L.P."/>
            <person name="Eastman K.E."/>
            <person name="Scott K."/>
            <person name="Konkel Z."/>
            <person name="Mondo S.J."/>
            <person name="Kuo A."/>
            <person name="Hayes R.D."/>
            <person name="Haridas S."/>
            <person name="Andreopoulos B."/>
            <person name="Riley R."/>
            <person name="LaButti K."/>
            <person name="Pangilinan J."/>
            <person name="Lipzen A."/>
            <person name="Amirebrahimi M."/>
            <person name="Yan J."/>
            <person name="Adam C."/>
            <person name="Keymanesh K."/>
            <person name="Ng V."/>
            <person name="Louie K."/>
            <person name="Northen T."/>
            <person name="Drula E."/>
            <person name="Henrissat B."/>
            <person name="Hsieh H.M."/>
            <person name="Youens-Clark K."/>
            <person name="Lutzoni F."/>
            <person name="Miadlikowska J."/>
            <person name="Eastwood D.C."/>
            <person name="Hamelin R.C."/>
            <person name="Grigoriev I.V."/>
            <person name="U'Ren J.M."/>
        </authorList>
    </citation>
    <scope>NUCLEOTIDE SEQUENCE [LARGE SCALE GENOMIC DNA]</scope>
    <source>
        <strain evidence="1 2">ER1909</strain>
    </source>
</reference>